<dbReference type="EMBL" id="BAABCT010000004">
    <property type="protein sequence ID" value="GAA4072103.1"/>
    <property type="molecule type" value="Genomic_DNA"/>
</dbReference>
<proteinExistence type="predicted"/>
<dbReference type="Proteomes" id="UP001500367">
    <property type="component" value="Unassembled WGS sequence"/>
</dbReference>
<gene>
    <name evidence="1" type="ORF">GCM10022389_16740</name>
</gene>
<evidence type="ECO:0000313" key="2">
    <source>
        <dbReference type="Proteomes" id="UP001500367"/>
    </source>
</evidence>
<sequence>MKTNFLFLATLAIAFTSCSDDDSPATPMTTSEFKIVTSSNNSGKVTFSDLSVASPTVKSFTISSLDTDGIYYDSTTDEVILASRTNNKLEVYGGLQSAITNNLTSLSTKFSSASEFTNPRETAVYGDKVVVTQDQAASNGNTNKLLVYQKTATGLNLLNVYTVNFKNWGIFVNGTTLYATADLTGDIVVFENFFSNPSGTITPTKRVTIQGLVRTHGIAFSAVDNRMILTDVGSAASDSDGGLIIINNFSSVLAATPNMGTIATSSQIRLYGPNSTLGNPVDVSYDDVTEQVFVAERLNAGGKLLTFNLPTVNGDAAPTMSRPEPGISSVYLIRK</sequence>
<evidence type="ECO:0000313" key="1">
    <source>
        <dbReference type="EMBL" id="GAA4072103.1"/>
    </source>
</evidence>
<accession>A0ABP7VSL8</accession>
<protein>
    <recommendedName>
        <fullName evidence="3">Lipoprotein</fullName>
    </recommendedName>
</protein>
<reference evidence="2" key="1">
    <citation type="journal article" date="2019" name="Int. J. Syst. Evol. Microbiol.">
        <title>The Global Catalogue of Microorganisms (GCM) 10K type strain sequencing project: providing services to taxonomists for standard genome sequencing and annotation.</title>
        <authorList>
            <consortium name="The Broad Institute Genomics Platform"/>
            <consortium name="The Broad Institute Genome Sequencing Center for Infectious Disease"/>
            <person name="Wu L."/>
            <person name="Ma J."/>
        </authorList>
    </citation>
    <scope>NUCLEOTIDE SEQUENCE [LARGE SCALE GENOMIC DNA]</scope>
    <source>
        <strain evidence="2">JCM 17069</strain>
    </source>
</reference>
<comment type="caution">
    <text evidence="1">The sequence shown here is derived from an EMBL/GenBank/DDBJ whole genome shotgun (WGS) entry which is preliminary data.</text>
</comment>
<evidence type="ECO:0008006" key="3">
    <source>
        <dbReference type="Google" id="ProtNLM"/>
    </source>
</evidence>
<dbReference type="PROSITE" id="PS51257">
    <property type="entry name" value="PROKAR_LIPOPROTEIN"/>
    <property type="match status" value="1"/>
</dbReference>
<dbReference type="SUPFAM" id="SSF63825">
    <property type="entry name" value="YWTD domain"/>
    <property type="match status" value="1"/>
</dbReference>
<name>A0ABP7VSL8_9FLAO</name>
<organism evidence="1 2">
    <name type="scientific">Flavobacterium cheonanense</name>
    <dbReference type="NCBI Taxonomy" id="706183"/>
    <lineage>
        <taxon>Bacteria</taxon>
        <taxon>Pseudomonadati</taxon>
        <taxon>Bacteroidota</taxon>
        <taxon>Flavobacteriia</taxon>
        <taxon>Flavobacteriales</taxon>
        <taxon>Flavobacteriaceae</taxon>
        <taxon>Flavobacterium</taxon>
    </lineage>
</organism>
<dbReference type="RefSeq" id="WP_344816271.1">
    <property type="nucleotide sequence ID" value="NZ_BAABCT010000004.1"/>
</dbReference>
<keyword evidence="2" id="KW-1185">Reference proteome</keyword>